<organism evidence="3 4">
    <name type="scientific">Streptomyces chengmaiensis</name>
    <dbReference type="NCBI Taxonomy" id="3040919"/>
    <lineage>
        <taxon>Bacteria</taxon>
        <taxon>Bacillati</taxon>
        <taxon>Actinomycetota</taxon>
        <taxon>Actinomycetes</taxon>
        <taxon>Kitasatosporales</taxon>
        <taxon>Streptomycetaceae</taxon>
        <taxon>Streptomyces</taxon>
    </lineage>
</organism>
<dbReference type="PANTHER" id="PTHR35010">
    <property type="entry name" value="BLL4672 PROTEIN-RELATED"/>
    <property type="match status" value="1"/>
</dbReference>
<keyword evidence="4" id="KW-1185">Reference proteome</keyword>
<dbReference type="EMBL" id="JARWBG010000021">
    <property type="protein sequence ID" value="MDH2390767.1"/>
    <property type="molecule type" value="Genomic_DNA"/>
</dbReference>
<evidence type="ECO:0000256" key="1">
    <source>
        <dbReference type="SAM" id="MobiDB-lite"/>
    </source>
</evidence>
<feature type="compositionally biased region" description="Low complexity" evidence="1">
    <location>
        <begin position="202"/>
        <end position="212"/>
    </location>
</feature>
<accession>A0ABT6HR41</accession>
<feature type="region of interest" description="Disordered" evidence="1">
    <location>
        <begin position="58"/>
        <end position="212"/>
    </location>
</feature>
<reference evidence="3 4" key="1">
    <citation type="submission" date="2023-04" db="EMBL/GenBank/DDBJ databases">
        <title>Streptomyces chengmaiensis sp. nov. isolated from the stem of mangrove plant in Hainan.</title>
        <authorList>
            <person name="Huang X."/>
            <person name="Zhou S."/>
            <person name="Chu X."/>
            <person name="Xie Y."/>
            <person name="Lin Y."/>
        </authorList>
    </citation>
    <scope>NUCLEOTIDE SEQUENCE [LARGE SCALE GENOMIC DNA]</scope>
    <source>
        <strain evidence="3 4">HNM0663</strain>
    </source>
</reference>
<evidence type="ECO:0000313" key="4">
    <source>
        <dbReference type="Proteomes" id="UP001223144"/>
    </source>
</evidence>
<gene>
    <name evidence="3" type="ORF">QCN29_18625</name>
</gene>
<dbReference type="Proteomes" id="UP001223144">
    <property type="component" value="Unassembled WGS sequence"/>
</dbReference>
<protein>
    <submittedName>
        <fullName evidence="3">Transcriptional regulator</fullName>
    </submittedName>
</protein>
<feature type="compositionally biased region" description="Pro residues" evidence="1">
    <location>
        <begin position="164"/>
        <end position="173"/>
    </location>
</feature>
<feature type="compositionally biased region" description="Basic and acidic residues" evidence="1">
    <location>
        <begin position="83"/>
        <end position="104"/>
    </location>
</feature>
<proteinExistence type="predicted"/>
<evidence type="ECO:0000313" key="3">
    <source>
        <dbReference type="EMBL" id="MDH2390767.1"/>
    </source>
</evidence>
<comment type="caution">
    <text evidence="3">The sequence shown here is derived from an EMBL/GenBank/DDBJ whole genome shotgun (WGS) entry which is preliminary data.</text>
</comment>
<feature type="domain" description="MmyB-like transcription regulator ligand binding" evidence="2">
    <location>
        <begin position="229"/>
        <end position="321"/>
    </location>
</feature>
<dbReference type="RefSeq" id="WP_279929415.1">
    <property type="nucleotide sequence ID" value="NZ_JARWBG010000021.1"/>
</dbReference>
<dbReference type="PANTHER" id="PTHR35010:SF2">
    <property type="entry name" value="BLL4672 PROTEIN"/>
    <property type="match status" value="1"/>
</dbReference>
<name>A0ABT6HR41_9ACTN</name>
<sequence length="415" mass="44992">MTHEAGAEQPGVQGRLGCAGATRGTPRTRRLAEALRRRRRQLGLSLGEMAERLAVAPGAYPGGKRTGEHTPDSASAAAVTASDGRRARADRREAEPDGRRERDRHGRRFTRRRDDAKPRALLDAVERAERSGAENARPAGSAQGYEAFGFGGVPLRPSGAPLRPSGPVPPSGPRRPAVPTRPVGPARPSGPVPPYRPPAYPAGPGARPARPAVPVVVPDTQSYLRDYAAMMDAVPLPSLLFDRRWNVAHANPAFDALFRRVAPHPTAMPTQNFLRFVLFHPDAATVLADHETSWCLPLMAQLESALESDGEDRVLRSIREDIAGDPIMDAAYRCGLPHWMSAVGAAALHHDGAVRPLWHPDPRWGRTDCRIVDETPRTLQDKGYTRMTLVLRETRPSAVPGSRRGPSHLRAVPGG</sequence>
<feature type="compositionally biased region" description="Low complexity" evidence="1">
    <location>
        <begin position="174"/>
        <end position="187"/>
    </location>
</feature>
<evidence type="ECO:0000259" key="2">
    <source>
        <dbReference type="Pfam" id="PF17765"/>
    </source>
</evidence>
<feature type="compositionally biased region" description="Pro residues" evidence="1">
    <location>
        <begin position="188"/>
        <end position="201"/>
    </location>
</feature>
<feature type="region of interest" description="Disordered" evidence="1">
    <location>
        <begin position="395"/>
        <end position="415"/>
    </location>
</feature>
<dbReference type="Gene3D" id="3.30.450.180">
    <property type="match status" value="1"/>
</dbReference>
<dbReference type="InterPro" id="IPR041413">
    <property type="entry name" value="MLTR_LBD"/>
</dbReference>
<dbReference type="Pfam" id="PF17765">
    <property type="entry name" value="MLTR_LBD"/>
    <property type="match status" value="1"/>
</dbReference>
<feature type="region of interest" description="Disordered" evidence="1">
    <location>
        <begin position="1"/>
        <end position="30"/>
    </location>
</feature>
<feature type="compositionally biased region" description="Basic and acidic residues" evidence="1">
    <location>
        <begin position="112"/>
        <end position="132"/>
    </location>
</feature>
<feature type="compositionally biased region" description="Low complexity" evidence="1">
    <location>
        <begin position="73"/>
        <end position="82"/>
    </location>
</feature>